<dbReference type="AlphaFoldDB" id="A0A1H2YP91"/>
<evidence type="ECO:0000313" key="2">
    <source>
        <dbReference type="EMBL" id="SDX06628.1"/>
    </source>
</evidence>
<protein>
    <submittedName>
        <fullName evidence="2">Uncharacterized protein</fullName>
    </submittedName>
</protein>
<keyword evidence="3" id="KW-1185">Reference proteome</keyword>
<dbReference type="OrthoDB" id="1151462at2"/>
<comment type="caution">
    <text evidence="2">The sequence shown here is derived from an EMBL/GenBank/DDBJ whole genome shotgun (WGS) entry which is preliminary data.</text>
</comment>
<dbReference type="Proteomes" id="UP000182771">
    <property type="component" value="Unassembled WGS sequence"/>
</dbReference>
<organism evidence="2 3">
    <name type="scientific">Capnocytophaga granulosa</name>
    <dbReference type="NCBI Taxonomy" id="45242"/>
    <lineage>
        <taxon>Bacteria</taxon>
        <taxon>Pseudomonadati</taxon>
        <taxon>Bacteroidota</taxon>
        <taxon>Flavobacteriia</taxon>
        <taxon>Flavobacteriales</taxon>
        <taxon>Flavobacteriaceae</taxon>
        <taxon>Capnocytophaga</taxon>
    </lineage>
</organism>
<dbReference type="EMBL" id="FNND01000007">
    <property type="protein sequence ID" value="SDX06628.1"/>
    <property type="molecule type" value="Genomic_DNA"/>
</dbReference>
<evidence type="ECO:0000313" key="3">
    <source>
        <dbReference type="Proteomes" id="UP000182771"/>
    </source>
</evidence>
<gene>
    <name evidence="2" type="ORF">SAMN05444420_107109</name>
</gene>
<dbReference type="RefSeq" id="WP_016420986.1">
    <property type="nucleotide sequence ID" value="NZ_FNND01000007.1"/>
</dbReference>
<evidence type="ECO:0000256" key="1">
    <source>
        <dbReference type="ARBA" id="ARBA00009981"/>
    </source>
</evidence>
<dbReference type="SUPFAM" id="SSF143120">
    <property type="entry name" value="YefM-like"/>
    <property type="match status" value="1"/>
</dbReference>
<dbReference type="InterPro" id="IPR036165">
    <property type="entry name" value="YefM-like_sf"/>
</dbReference>
<proteinExistence type="inferred from homology"/>
<sequence length="83" mass="9551">MNTATLPLTDTHFLTDKQGNKTYALLPIEDYNELVEKANAYETYDEYTLQAIERGLKDAEAGNFVSHEEVMESARKILEKYMD</sequence>
<dbReference type="GeneID" id="85017165"/>
<comment type="similarity">
    <text evidence="1">Belongs to the phD/YefM antitoxin family.</text>
</comment>
<reference evidence="2 3" key="1">
    <citation type="submission" date="2016-10" db="EMBL/GenBank/DDBJ databases">
        <authorList>
            <person name="Varghese N."/>
            <person name="Submissions S."/>
        </authorList>
    </citation>
    <scope>NUCLEOTIDE SEQUENCE [LARGE SCALE GENOMIC DNA]</scope>
    <source>
        <strain evidence="2 3">DSM 11449</strain>
    </source>
</reference>
<name>A0A1H2YP91_9FLAO</name>
<accession>A0A1H2YP91</accession>